<dbReference type="AlphaFoldDB" id="A0A1F4RYC8"/>
<name>A0A1F4RYC8_UNCSA</name>
<dbReference type="InterPro" id="IPR024623">
    <property type="entry name" value="YtxH"/>
</dbReference>
<dbReference type="Pfam" id="PF12732">
    <property type="entry name" value="YtxH"/>
    <property type="match status" value="1"/>
</dbReference>
<evidence type="ECO:0000313" key="3">
    <source>
        <dbReference type="Proteomes" id="UP000177905"/>
    </source>
</evidence>
<comment type="caution">
    <text evidence="2">The sequence shown here is derived from an EMBL/GenBank/DDBJ whole genome shotgun (WGS) entry which is preliminary data.</text>
</comment>
<keyword evidence="1" id="KW-0472">Membrane</keyword>
<keyword evidence="1" id="KW-0812">Transmembrane</keyword>
<reference evidence="2 3" key="1">
    <citation type="journal article" date="2016" name="Nat. Commun.">
        <title>Thousands of microbial genomes shed light on interconnected biogeochemical processes in an aquifer system.</title>
        <authorList>
            <person name="Anantharaman K."/>
            <person name="Brown C.T."/>
            <person name="Hug L.A."/>
            <person name="Sharon I."/>
            <person name="Castelle C.J."/>
            <person name="Probst A.J."/>
            <person name="Thomas B.C."/>
            <person name="Singh A."/>
            <person name="Wilkins M.J."/>
            <person name="Karaoz U."/>
            <person name="Brodie E.L."/>
            <person name="Williams K.H."/>
            <person name="Hubbard S.S."/>
            <person name="Banfield J.F."/>
        </authorList>
    </citation>
    <scope>NUCLEOTIDE SEQUENCE [LARGE SCALE GENOMIC DNA]</scope>
</reference>
<accession>A0A1F4RYC8</accession>
<gene>
    <name evidence="2" type="ORF">A2290_07610</name>
</gene>
<evidence type="ECO:0000256" key="1">
    <source>
        <dbReference type="SAM" id="Phobius"/>
    </source>
</evidence>
<organism evidence="2 3">
    <name type="scientific">candidate division WOR-1 bacterium RIFOXYB2_FULL_36_35</name>
    <dbReference type="NCBI Taxonomy" id="1802578"/>
    <lineage>
        <taxon>Bacteria</taxon>
        <taxon>Bacillati</taxon>
        <taxon>Saganbacteria</taxon>
    </lineage>
</organism>
<evidence type="ECO:0008006" key="4">
    <source>
        <dbReference type="Google" id="ProtNLM"/>
    </source>
</evidence>
<dbReference type="Proteomes" id="UP000177905">
    <property type="component" value="Unassembled WGS sequence"/>
</dbReference>
<proteinExistence type="predicted"/>
<dbReference type="EMBL" id="MEUA01000061">
    <property type="protein sequence ID" value="OGC13159.1"/>
    <property type="molecule type" value="Genomic_DNA"/>
</dbReference>
<evidence type="ECO:0000313" key="2">
    <source>
        <dbReference type="EMBL" id="OGC13159.1"/>
    </source>
</evidence>
<protein>
    <recommendedName>
        <fullName evidence="4">Gas vesicle protein</fullName>
    </recommendedName>
</protein>
<sequence length="80" mass="8852">METELKSDSSLFKGLLLGGLVGIALGVLFAPLVGEDLKQKLKEKLKNFNIDELGDAFAYAFEKGKEESESVAKQMKEERM</sequence>
<feature type="transmembrane region" description="Helical" evidence="1">
    <location>
        <begin position="12"/>
        <end position="34"/>
    </location>
</feature>
<keyword evidence="1" id="KW-1133">Transmembrane helix</keyword>